<dbReference type="GO" id="GO:0032259">
    <property type="term" value="P:methylation"/>
    <property type="evidence" value="ECO:0007669"/>
    <property type="project" value="UniProtKB-KW"/>
</dbReference>
<evidence type="ECO:0000256" key="1">
    <source>
        <dbReference type="ARBA" id="ARBA00008361"/>
    </source>
</evidence>
<evidence type="ECO:0008006" key="6">
    <source>
        <dbReference type="Google" id="ProtNLM"/>
    </source>
</evidence>
<keyword evidence="3" id="KW-0808">Transferase</keyword>
<comment type="caution">
    <text evidence="4">The sequence shown here is derived from an EMBL/GenBank/DDBJ whole genome shotgun (WGS) entry which is preliminary data.</text>
</comment>
<accession>A0ABD3PVE3</accession>
<gene>
    <name evidence="4" type="ORF">HJC23_003949</name>
</gene>
<evidence type="ECO:0000313" key="5">
    <source>
        <dbReference type="Proteomes" id="UP001516023"/>
    </source>
</evidence>
<keyword evidence="2" id="KW-0489">Methyltransferase</keyword>
<evidence type="ECO:0000256" key="2">
    <source>
        <dbReference type="ARBA" id="ARBA00022603"/>
    </source>
</evidence>
<dbReference type="AlphaFoldDB" id="A0ABD3PVE3"/>
<sequence>MASYGKQEYWEERYTRYPNPCEWIAGWDLISRLLTPNFLCLAAPPPSGEIRVHGLNQLSLAHLLSIRNYHGDFVIDEELEYCDSQSSLLTIDFPSREKARVLNVGCGNSKLSADMVYHGWMDITNVDYSKVVIKKMQSKYGDYYYKDLHSCIQREVMLRQSLGLESRDDSPQTVMRPKPRMTFEHGDITKGIGYPDESFDLIICKKTLDVILCSAGSVANARAMMTECFRLLDSDHGVMIILSSGKPEDRAVFFENDPWTGVLNVKLPSHSDENFKRTSDDRKKAEHYVYILYKQSGAMSN</sequence>
<dbReference type="Proteomes" id="UP001516023">
    <property type="component" value="Unassembled WGS sequence"/>
</dbReference>
<reference evidence="4 5" key="1">
    <citation type="journal article" date="2020" name="G3 (Bethesda)">
        <title>Improved Reference Genome for Cyclotella cryptica CCMP332, a Model for Cell Wall Morphogenesis, Salinity Adaptation, and Lipid Production in Diatoms (Bacillariophyta).</title>
        <authorList>
            <person name="Roberts W.R."/>
            <person name="Downey K.M."/>
            <person name="Ruck E.C."/>
            <person name="Traller J.C."/>
            <person name="Alverson A.J."/>
        </authorList>
    </citation>
    <scope>NUCLEOTIDE SEQUENCE [LARGE SCALE GENOMIC DNA]</scope>
    <source>
        <strain evidence="4 5">CCMP332</strain>
    </source>
</reference>
<dbReference type="PANTHER" id="PTHR12176:SF79">
    <property type="entry name" value="METHYLTRANSFERASE TYPE 11 DOMAIN-CONTAINING PROTEIN"/>
    <property type="match status" value="1"/>
</dbReference>
<dbReference type="CDD" id="cd02440">
    <property type="entry name" value="AdoMet_MTases"/>
    <property type="match status" value="1"/>
</dbReference>
<organism evidence="4 5">
    <name type="scientific">Cyclotella cryptica</name>
    <dbReference type="NCBI Taxonomy" id="29204"/>
    <lineage>
        <taxon>Eukaryota</taxon>
        <taxon>Sar</taxon>
        <taxon>Stramenopiles</taxon>
        <taxon>Ochrophyta</taxon>
        <taxon>Bacillariophyta</taxon>
        <taxon>Coscinodiscophyceae</taxon>
        <taxon>Thalassiosirophycidae</taxon>
        <taxon>Stephanodiscales</taxon>
        <taxon>Stephanodiscaceae</taxon>
        <taxon>Cyclotella</taxon>
    </lineage>
</organism>
<protein>
    <recommendedName>
        <fullName evidence="6">Methyltransferase type 11 domain-containing protein</fullName>
    </recommendedName>
</protein>
<dbReference type="InterPro" id="IPR051419">
    <property type="entry name" value="Lys/N-term_MeTrsfase_sf"/>
</dbReference>
<dbReference type="EMBL" id="JABMIG020000111">
    <property type="protein sequence ID" value="KAL3791692.1"/>
    <property type="molecule type" value="Genomic_DNA"/>
</dbReference>
<evidence type="ECO:0000256" key="3">
    <source>
        <dbReference type="ARBA" id="ARBA00022679"/>
    </source>
</evidence>
<dbReference type="GO" id="GO:0008168">
    <property type="term" value="F:methyltransferase activity"/>
    <property type="evidence" value="ECO:0007669"/>
    <property type="project" value="UniProtKB-KW"/>
</dbReference>
<comment type="similarity">
    <text evidence="1">Belongs to the methyltransferase superfamily.</text>
</comment>
<dbReference type="SUPFAM" id="SSF53335">
    <property type="entry name" value="S-adenosyl-L-methionine-dependent methyltransferases"/>
    <property type="match status" value="1"/>
</dbReference>
<proteinExistence type="inferred from homology"/>
<keyword evidence="5" id="KW-1185">Reference proteome</keyword>
<dbReference type="Gene3D" id="3.40.50.150">
    <property type="entry name" value="Vaccinia Virus protein VP39"/>
    <property type="match status" value="1"/>
</dbReference>
<name>A0ABD3PVE3_9STRA</name>
<evidence type="ECO:0000313" key="4">
    <source>
        <dbReference type="EMBL" id="KAL3791692.1"/>
    </source>
</evidence>
<dbReference type="InterPro" id="IPR029063">
    <property type="entry name" value="SAM-dependent_MTases_sf"/>
</dbReference>
<dbReference type="PANTHER" id="PTHR12176">
    <property type="entry name" value="SAM-DEPENDENT METHYLTRANSFERASE SUPERFAMILY PROTEIN"/>
    <property type="match status" value="1"/>
</dbReference>